<organism evidence="10 11">
    <name type="scientific">Anopheles merus</name>
    <name type="common">Mosquito</name>
    <dbReference type="NCBI Taxonomy" id="30066"/>
    <lineage>
        <taxon>Eukaryota</taxon>
        <taxon>Metazoa</taxon>
        <taxon>Ecdysozoa</taxon>
        <taxon>Arthropoda</taxon>
        <taxon>Hexapoda</taxon>
        <taxon>Insecta</taxon>
        <taxon>Pterygota</taxon>
        <taxon>Neoptera</taxon>
        <taxon>Endopterygota</taxon>
        <taxon>Diptera</taxon>
        <taxon>Nematocera</taxon>
        <taxon>Culicoidea</taxon>
        <taxon>Culicidae</taxon>
        <taxon>Anophelinae</taxon>
        <taxon>Anopheles</taxon>
    </lineage>
</organism>
<proteinExistence type="inferred from homology"/>
<dbReference type="InterPro" id="IPR017970">
    <property type="entry name" value="Homeobox_CS"/>
</dbReference>
<feature type="region of interest" description="Disordered" evidence="8">
    <location>
        <begin position="253"/>
        <end position="380"/>
    </location>
</feature>
<comment type="similarity">
    <text evidence="2">Belongs to the paired homeobox family.</text>
</comment>
<dbReference type="Proteomes" id="UP000075903">
    <property type="component" value="Unassembled WGS sequence"/>
</dbReference>
<dbReference type="PANTHER" id="PTHR24329:SF520">
    <property type="entry name" value="ALX HOMEOBOX PROTEIN 1-LIKE PROTEIN"/>
    <property type="match status" value="1"/>
</dbReference>
<name>A0A182VPA6_ANOME</name>
<evidence type="ECO:0000256" key="8">
    <source>
        <dbReference type="SAM" id="MobiDB-lite"/>
    </source>
</evidence>
<evidence type="ECO:0000256" key="1">
    <source>
        <dbReference type="ARBA" id="ARBA00004123"/>
    </source>
</evidence>
<dbReference type="CDD" id="cd00086">
    <property type="entry name" value="homeodomain"/>
    <property type="match status" value="1"/>
</dbReference>
<feature type="compositionally biased region" description="Gly residues" evidence="8">
    <location>
        <begin position="253"/>
        <end position="267"/>
    </location>
</feature>
<dbReference type="GO" id="GO:0000981">
    <property type="term" value="F:DNA-binding transcription factor activity, RNA polymerase II-specific"/>
    <property type="evidence" value="ECO:0007669"/>
    <property type="project" value="InterPro"/>
</dbReference>
<dbReference type="SMART" id="SM00389">
    <property type="entry name" value="HOX"/>
    <property type="match status" value="1"/>
</dbReference>
<evidence type="ECO:0000259" key="9">
    <source>
        <dbReference type="PROSITE" id="PS50071"/>
    </source>
</evidence>
<evidence type="ECO:0000313" key="11">
    <source>
        <dbReference type="Proteomes" id="UP000075903"/>
    </source>
</evidence>
<dbReference type="InterPro" id="IPR050649">
    <property type="entry name" value="Paired_Homeobox_TFs"/>
</dbReference>
<comment type="subcellular location">
    <subcellularLocation>
        <location evidence="1 6 7">Nucleus</location>
    </subcellularLocation>
</comment>
<evidence type="ECO:0000313" key="10">
    <source>
        <dbReference type="EnsemblMetazoa" id="AMEM018352-PA"/>
    </source>
</evidence>
<evidence type="ECO:0000256" key="6">
    <source>
        <dbReference type="PROSITE-ProRule" id="PRU00108"/>
    </source>
</evidence>
<dbReference type="EnsemblMetazoa" id="AMEM018352-RA">
    <property type="protein sequence ID" value="AMEM018352-PA"/>
    <property type="gene ID" value="AMEM018352"/>
</dbReference>
<keyword evidence="11" id="KW-1185">Reference proteome</keyword>
<evidence type="ECO:0000256" key="4">
    <source>
        <dbReference type="ARBA" id="ARBA00023155"/>
    </source>
</evidence>
<dbReference type="SUPFAM" id="SSF46689">
    <property type="entry name" value="Homeodomain-like"/>
    <property type="match status" value="1"/>
</dbReference>
<evidence type="ECO:0000256" key="2">
    <source>
        <dbReference type="ARBA" id="ARBA00005733"/>
    </source>
</evidence>
<keyword evidence="5 6" id="KW-0539">Nucleus</keyword>
<dbReference type="InterPro" id="IPR009057">
    <property type="entry name" value="Homeodomain-like_sf"/>
</dbReference>
<dbReference type="PROSITE" id="PS00027">
    <property type="entry name" value="HOMEOBOX_1"/>
    <property type="match status" value="1"/>
</dbReference>
<dbReference type="GO" id="GO:0000977">
    <property type="term" value="F:RNA polymerase II transcription regulatory region sequence-specific DNA binding"/>
    <property type="evidence" value="ECO:0007669"/>
    <property type="project" value="TreeGrafter"/>
</dbReference>
<keyword evidence="4 6" id="KW-0371">Homeobox</keyword>
<evidence type="ECO:0000256" key="7">
    <source>
        <dbReference type="RuleBase" id="RU000682"/>
    </source>
</evidence>
<dbReference type="STRING" id="30066.A0A182VPA6"/>
<evidence type="ECO:0000256" key="5">
    <source>
        <dbReference type="ARBA" id="ARBA00023242"/>
    </source>
</evidence>
<dbReference type="InterPro" id="IPR001356">
    <property type="entry name" value="HD"/>
</dbReference>
<protein>
    <recommendedName>
        <fullName evidence="9">Homeobox domain-containing protein</fullName>
    </recommendedName>
</protein>
<feature type="DNA-binding region" description="Homeobox" evidence="6">
    <location>
        <begin position="374"/>
        <end position="433"/>
    </location>
</feature>
<keyword evidence="3 6" id="KW-0238">DNA-binding</keyword>
<dbReference type="PROSITE" id="PS50071">
    <property type="entry name" value="HOMEOBOX_2"/>
    <property type="match status" value="1"/>
</dbReference>
<dbReference type="GO" id="GO:0005634">
    <property type="term" value="C:nucleus"/>
    <property type="evidence" value="ECO:0007669"/>
    <property type="project" value="UniProtKB-SubCell"/>
</dbReference>
<feature type="domain" description="Homeobox" evidence="9">
    <location>
        <begin position="372"/>
        <end position="432"/>
    </location>
</feature>
<dbReference type="VEuPathDB" id="VectorBase:AMEM21_009676"/>
<dbReference type="PANTHER" id="PTHR24329">
    <property type="entry name" value="HOMEOBOX PROTEIN ARISTALESS"/>
    <property type="match status" value="1"/>
</dbReference>
<sequence>MVRTSLMHRCGLYTPPRTLGFGTTDERTAPVADPGSRPPVWFTRNFKLYLPTDYCCLPAPVVNAELADPSLSNAGRTRCQDSHGPTVEFKTNCAATGPVGGVLGGAASSVPGSGAGGIGGLGCLGGGGGVSGAGPDGVAANGTPLGLSPTSAADSQQFNIFPAIFSRQLNFNTATAGSCSQSKLMDDLRPNLVGGLLGLQQGLLDDHAALAHGGNLAAQHNAGQDSKFMALQDNRLMGIGAHENRLLGLGGQDHGRGGLGGPGGGANGDKSLGQHRKCSSTPEDFSALYGGLSGTPISDHHHHHTPAHTPPNRLSDNGSVTAEGAFKKLKPEPNSGPLGSSVPGGISSPGSGISGLPQHAGHTPTTASCPTPARRRHRTTFTQEQLAELEAAFAKSHYPDIYCREELARTTKLNEARIQVWFQNRRAKYRKQEKQLQKALAPSVIPSCNGMMRNIQGYSVSRGYQPYPHPNSINRYPQDLFQMGASSYPGMTQPFSMTHGSNMGAVGVRQDSMGMTAEDEWYNKSLSALRMNSSHHPNLSAPMLQYQT</sequence>
<dbReference type="FunFam" id="1.10.10.60:FF:000138">
    <property type="entry name" value="Homeobox protein prophet of Pit-1"/>
    <property type="match status" value="1"/>
</dbReference>
<dbReference type="VEuPathDB" id="VectorBase:AMEM018352"/>
<dbReference type="AlphaFoldDB" id="A0A182VPA6"/>
<dbReference type="Gene3D" id="1.10.10.60">
    <property type="entry name" value="Homeodomain-like"/>
    <property type="match status" value="1"/>
</dbReference>
<accession>A0A182VPA6</accession>
<dbReference type="Pfam" id="PF00046">
    <property type="entry name" value="Homeodomain"/>
    <property type="match status" value="1"/>
</dbReference>
<feature type="compositionally biased region" description="Low complexity" evidence="8">
    <location>
        <begin position="335"/>
        <end position="357"/>
    </location>
</feature>
<evidence type="ECO:0000256" key="3">
    <source>
        <dbReference type="ARBA" id="ARBA00023125"/>
    </source>
</evidence>
<reference evidence="10" key="1">
    <citation type="submission" date="2020-05" db="UniProtKB">
        <authorList>
            <consortium name="EnsemblMetazoa"/>
        </authorList>
    </citation>
    <scope>IDENTIFICATION</scope>
    <source>
        <strain evidence="10">MAF</strain>
    </source>
</reference>
<dbReference type="GO" id="GO:0007399">
    <property type="term" value="P:nervous system development"/>
    <property type="evidence" value="ECO:0007669"/>
    <property type="project" value="UniProtKB-ARBA"/>
</dbReference>